<proteinExistence type="predicted"/>
<protein>
    <submittedName>
        <fullName evidence="4">Uncharacterized protein LOC103711657 isoform X1</fullName>
    </submittedName>
</protein>
<reference evidence="3" key="1">
    <citation type="journal article" date="2019" name="Nat. Commun.">
        <title>Genome-wide association mapping of date palm fruit traits.</title>
        <authorList>
            <person name="Hazzouri K.M."/>
            <person name="Gros-Balthazard M."/>
            <person name="Flowers J.M."/>
            <person name="Copetti D."/>
            <person name="Lemansour A."/>
            <person name="Lebrun M."/>
            <person name="Masmoudi K."/>
            <person name="Ferrand S."/>
            <person name="Dhar M.I."/>
            <person name="Fresquez Z.A."/>
            <person name="Rosas U."/>
            <person name="Zhang J."/>
            <person name="Talag J."/>
            <person name="Lee S."/>
            <person name="Kudrna D."/>
            <person name="Powell R.F."/>
            <person name="Leitch I.J."/>
            <person name="Krueger R.R."/>
            <person name="Wing R.A."/>
            <person name="Amiri K.M.A."/>
            <person name="Purugganan M.D."/>
        </authorList>
    </citation>
    <scope>NUCLEOTIDE SEQUENCE [LARGE SCALE GENOMIC DNA]</scope>
    <source>
        <strain evidence="3">cv. Khalas</strain>
    </source>
</reference>
<reference evidence="4" key="2">
    <citation type="submission" date="2025-08" db="UniProtKB">
        <authorList>
            <consortium name="RefSeq"/>
        </authorList>
    </citation>
    <scope>IDENTIFICATION</scope>
    <source>
        <tissue evidence="4">Young leaves</tissue>
    </source>
</reference>
<dbReference type="GeneID" id="103711657"/>
<dbReference type="GO" id="GO:0005794">
    <property type="term" value="C:Golgi apparatus"/>
    <property type="evidence" value="ECO:0007669"/>
    <property type="project" value="TreeGrafter"/>
</dbReference>
<dbReference type="Proteomes" id="UP000228380">
    <property type="component" value="Chromosome 5"/>
</dbReference>
<evidence type="ECO:0000256" key="2">
    <source>
        <dbReference type="SAM" id="Phobius"/>
    </source>
</evidence>
<feature type="region of interest" description="Disordered" evidence="1">
    <location>
        <begin position="1"/>
        <end position="27"/>
    </location>
</feature>
<keyword evidence="2" id="KW-0812">Transmembrane</keyword>
<dbReference type="OrthoDB" id="1898904at2759"/>
<feature type="transmembrane region" description="Helical" evidence="2">
    <location>
        <begin position="128"/>
        <end position="150"/>
    </location>
</feature>
<dbReference type="PANTHER" id="PTHR37749:SF1">
    <property type="entry name" value="TRANSMEMBRANE PROTEIN"/>
    <property type="match status" value="1"/>
</dbReference>
<keyword evidence="2" id="KW-1133">Transmembrane helix</keyword>
<dbReference type="AlphaFoldDB" id="A0A8B7CCD0"/>
<sequence>MERSGEKNPLGIRRKLEEDEDEDEAPAGIMTSFCLSSCFESWVGDSLGSGNVTRPPSVQPLNRTKLTPPDVNHAVSGDPIATRSFPVPPSTFSCRFLPSSSAFTSLADRLQTRMPMRRLMEVEPPGPLRYLIGAAIIMVGVVLPLGYMMFRNKRVPSSSSFSKQTNKGLI</sequence>
<evidence type="ECO:0000313" key="3">
    <source>
        <dbReference type="Proteomes" id="UP000228380"/>
    </source>
</evidence>
<dbReference type="PANTHER" id="PTHR37749">
    <property type="entry name" value="TRANSMEMBRANE PROTEIN"/>
    <property type="match status" value="1"/>
</dbReference>
<keyword evidence="3" id="KW-1185">Reference proteome</keyword>
<keyword evidence="2" id="KW-0472">Membrane</keyword>
<evidence type="ECO:0000256" key="1">
    <source>
        <dbReference type="SAM" id="MobiDB-lite"/>
    </source>
</evidence>
<organism evidence="3 4">
    <name type="scientific">Phoenix dactylifera</name>
    <name type="common">Date palm</name>
    <dbReference type="NCBI Taxonomy" id="42345"/>
    <lineage>
        <taxon>Eukaryota</taxon>
        <taxon>Viridiplantae</taxon>
        <taxon>Streptophyta</taxon>
        <taxon>Embryophyta</taxon>
        <taxon>Tracheophyta</taxon>
        <taxon>Spermatophyta</taxon>
        <taxon>Magnoliopsida</taxon>
        <taxon>Liliopsida</taxon>
        <taxon>Arecaceae</taxon>
        <taxon>Coryphoideae</taxon>
        <taxon>Phoeniceae</taxon>
        <taxon>Phoenix</taxon>
    </lineage>
</organism>
<gene>
    <name evidence="4" type="primary">LOC103711657</name>
</gene>
<dbReference type="KEGG" id="pda:103711657"/>
<accession>A0A8B7CCD0</accession>
<dbReference type="RefSeq" id="XP_008796119.2">
    <property type="nucleotide sequence ID" value="XM_008797897.4"/>
</dbReference>
<name>A0A8B7CCD0_PHODC</name>
<evidence type="ECO:0000313" key="4">
    <source>
        <dbReference type="RefSeq" id="XP_008796119.2"/>
    </source>
</evidence>